<dbReference type="KEGG" id="hds:HSR122_1968"/>
<sequence>MFYSTTKLLNCHRYFRIISFVVGICRLRDFYRGNLSHFFMDFFEIGLSG</sequence>
<proteinExistence type="predicted"/>
<dbReference type="EMBL" id="CP064788">
    <property type="protein sequence ID" value="QSG09353.1"/>
    <property type="molecule type" value="Genomic_DNA"/>
</dbReference>
<reference evidence="1 2" key="1">
    <citation type="submission" date="2020-11" db="EMBL/GenBank/DDBJ databases">
        <title>Carbohydrate-dependent, anaerobic sulfur respiration: A novel catabolism in halophilic archaea.</title>
        <authorList>
            <person name="Sorokin D.Y."/>
            <person name="Messina E."/>
            <person name="Smedile F."/>
            <person name="La Cono V."/>
            <person name="Hallsworth J.E."/>
            <person name="Yakimov M.M."/>
        </authorList>
    </citation>
    <scope>NUCLEOTIDE SEQUENCE [LARGE SCALE GENOMIC DNA]</scope>
    <source>
        <strain evidence="1 2">HSR12-2</strain>
    </source>
</reference>
<organism evidence="1 2">
    <name type="scientific">Halapricum desulfuricans</name>
    <dbReference type="NCBI Taxonomy" id="2841257"/>
    <lineage>
        <taxon>Archaea</taxon>
        <taxon>Methanobacteriati</taxon>
        <taxon>Methanobacteriota</taxon>
        <taxon>Stenosarchaea group</taxon>
        <taxon>Halobacteria</taxon>
        <taxon>Halobacteriales</taxon>
        <taxon>Haloarculaceae</taxon>
        <taxon>Halapricum</taxon>
    </lineage>
</organism>
<name>A0A897NE96_9EURY</name>
<evidence type="ECO:0000313" key="1">
    <source>
        <dbReference type="EMBL" id="QSG09353.1"/>
    </source>
</evidence>
<accession>A0A897NE96</accession>
<dbReference type="Proteomes" id="UP000662973">
    <property type="component" value="Chromosome"/>
</dbReference>
<dbReference type="AlphaFoldDB" id="A0A897NE96"/>
<gene>
    <name evidence="1" type="ORF">HSR122_1968</name>
</gene>
<protein>
    <submittedName>
        <fullName evidence="1">Uncharacterized protein</fullName>
    </submittedName>
</protein>
<keyword evidence="2" id="KW-1185">Reference proteome</keyword>
<evidence type="ECO:0000313" key="2">
    <source>
        <dbReference type="Proteomes" id="UP000662973"/>
    </source>
</evidence>